<evidence type="ECO:0000313" key="3">
    <source>
        <dbReference type="Proteomes" id="UP000006727"/>
    </source>
</evidence>
<reference evidence="2" key="3">
    <citation type="submission" date="2020-12" db="UniProtKB">
        <authorList>
            <consortium name="EnsemblPlants"/>
        </authorList>
    </citation>
    <scope>IDENTIFICATION</scope>
</reference>
<dbReference type="EMBL" id="ABEU02000018">
    <property type="protein sequence ID" value="PNR35329.1"/>
    <property type="molecule type" value="Genomic_DNA"/>
</dbReference>
<reference evidence="1 3" key="1">
    <citation type="journal article" date="2008" name="Science">
        <title>The Physcomitrella genome reveals evolutionary insights into the conquest of land by plants.</title>
        <authorList>
            <person name="Rensing S."/>
            <person name="Lang D."/>
            <person name="Zimmer A."/>
            <person name="Terry A."/>
            <person name="Salamov A."/>
            <person name="Shapiro H."/>
            <person name="Nishiyama T."/>
            <person name="Perroud P.-F."/>
            <person name="Lindquist E."/>
            <person name="Kamisugi Y."/>
            <person name="Tanahashi T."/>
            <person name="Sakakibara K."/>
            <person name="Fujita T."/>
            <person name="Oishi K."/>
            <person name="Shin-I T."/>
            <person name="Kuroki Y."/>
            <person name="Toyoda A."/>
            <person name="Suzuki Y."/>
            <person name="Hashimoto A."/>
            <person name="Yamaguchi K."/>
            <person name="Sugano A."/>
            <person name="Kohara Y."/>
            <person name="Fujiyama A."/>
            <person name="Anterola A."/>
            <person name="Aoki S."/>
            <person name="Ashton N."/>
            <person name="Barbazuk W.B."/>
            <person name="Barker E."/>
            <person name="Bennetzen J."/>
            <person name="Bezanilla M."/>
            <person name="Blankenship R."/>
            <person name="Cho S.H."/>
            <person name="Dutcher S."/>
            <person name="Estelle M."/>
            <person name="Fawcett J.A."/>
            <person name="Gundlach H."/>
            <person name="Hanada K."/>
            <person name="Heyl A."/>
            <person name="Hicks K.A."/>
            <person name="Hugh J."/>
            <person name="Lohr M."/>
            <person name="Mayer K."/>
            <person name="Melkozernov A."/>
            <person name="Murata T."/>
            <person name="Nelson D."/>
            <person name="Pils B."/>
            <person name="Prigge M."/>
            <person name="Reiss B."/>
            <person name="Renner T."/>
            <person name="Rombauts S."/>
            <person name="Rushton P."/>
            <person name="Sanderfoot A."/>
            <person name="Schween G."/>
            <person name="Shiu S.-H."/>
            <person name="Stueber K."/>
            <person name="Theodoulou F.L."/>
            <person name="Tu H."/>
            <person name="Van de Peer Y."/>
            <person name="Verrier P.J."/>
            <person name="Waters E."/>
            <person name="Wood A."/>
            <person name="Yang L."/>
            <person name="Cove D."/>
            <person name="Cuming A."/>
            <person name="Hasebe M."/>
            <person name="Lucas S."/>
            <person name="Mishler D.B."/>
            <person name="Reski R."/>
            <person name="Grigoriev I."/>
            <person name="Quatrano R.S."/>
            <person name="Boore J.L."/>
        </authorList>
    </citation>
    <scope>NUCLEOTIDE SEQUENCE [LARGE SCALE GENOMIC DNA]</scope>
    <source>
        <strain evidence="2 3">cv. Gransden 2004</strain>
    </source>
</reference>
<accession>A0A2K1J1C3</accession>
<evidence type="ECO:0000313" key="1">
    <source>
        <dbReference type="EMBL" id="PNR35329.1"/>
    </source>
</evidence>
<dbReference type="InParanoid" id="A0A2K1J1C3"/>
<protein>
    <submittedName>
        <fullName evidence="1 2">Uncharacterized protein</fullName>
    </submittedName>
</protein>
<dbReference type="AlphaFoldDB" id="A0A2K1J1C3"/>
<dbReference type="Proteomes" id="UP000006727">
    <property type="component" value="Chromosome 18"/>
</dbReference>
<organism evidence="1">
    <name type="scientific">Physcomitrium patens</name>
    <name type="common">Spreading-leaved earth moss</name>
    <name type="synonym">Physcomitrella patens</name>
    <dbReference type="NCBI Taxonomy" id="3218"/>
    <lineage>
        <taxon>Eukaryota</taxon>
        <taxon>Viridiplantae</taxon>
        <taxon>Streptophyta</taxon>
        <taxon>Embryophyta</taxon>
        <taxon>Bryophyta</taxon>
        <taxon>Bryophytina</taxon>
        <taxon>Bryopsida</taxon>
        <taxon>Funariidae</taxon>
        <taxon>Funariales</taxon>
        <taxon>Funariaceae</taxon>
        <taxon>Physcomitrium</taxon>
    </lineage>
</organism>
<name>A0A2K1J1C3_PHYPA</name>
<proteinExistence type="predicted"/>
<sequence length="91" mass="10216">MVIKIGRIAITSSVVMEPKVCPCIHSVPYLGPDGFQSLRIYLFCFQIEALDSFLLQKLSCFSCLYINLRRRASSDAKPLPEYSLSLSILSL</sequence>
<keyword evidence="3" id="KW-1185">Reference proteome</keyword>
<gene>
    <name evidence="1" type="ORF">PHYPA_023229</name>
</gene>
<reference evidence="1 3" key="2">
    <citation type="journal article" date="2018" name="Plant J.">
        <title>The Physcomitrella patens chromosome-scale assembly reveals moss genome structure and evolution.</title>
        <authorList>
            <person name="Lang D."/>
            <person name="Ullrich K.K."/>
            <person name="Murat F."/>
            <person name="Fuchs J."/>
            <person name="Jenkins J."/>
            <person name="Haas F.B."/>
            <person name="Piednoel M."/>
            <person name="Gundlach H."/>
            <person name="Van Bel M."/>
            <person name="Meyberg R."/>
            <person name="Vives C."/>
            <person name="Morata J."/>
            <person name="Symeonidi A."/>
            <person name="Hiss M."/>
            <person name="Muchero W."/>
            <person name="Kamisugi Y."/>
            <person name="Saleh O."/>
            <person name="Blanc G."/>
            <person name="Decker E.L."/>
            <person name="van Gessel N."/>
            <person name="Grimwood J."/>
            <person name="Hayes R.D."/>
            <person name="Graham S.W."/>
            <person name="Gunter L.E."/>
            <person name="McDaniel S.F."/>
            <person name="Hoernstein S.N.W."/>
            <person name="Larsson A."/>
            <person name="Li F.W."/>
            <person name="Perroud P.F."/>
            <person name="Phillips J."/>
            <person name="Ranjan P."/>
            <person name="Rokshar D.S."/>
            <person name="Rothfels C.J."/>
            <person name="Schneider L."/>
            <person name="Shu S."/>
            <person name="Stevenson D.W."/>
            <person name="Thummler F."/>
            <person name="Tillich M."/>
            <person name="Villarreal Aguilar J.C."/>
            <person name="Widiez T."/>
            <person name="Wong G.K."/>
            <person name="Wymore A."/>
            <person name="Zhang Y."/>
            <person name="Zimmer A.D."/>
            <person name="Quatrano R.S."/>
            <person name="Mayer K.F.X."/>
            <person name="Goodstein D."/>
            <person name="Casacuberta J.M."/>
            <person name="Vandepoele K."/>
            <person name="Reski R."/>
            <person name="Cuming A.C."/>
            <person name="Tuskan G.A."/>
            <person name="Maumus F."/>
            <person name="Salse J."/>
            <person name="Schmutz J."/>
            <person name="Rensing S.A."/>
        </authorList>
    </citation>
    <scope>NUCLEOTIDE SEQUENCE [LARGE SCALE GENOMIC DNA]</scope>
    <source>
        <strain evidence="2 3">cv. Gransden 2004</strain>
    </source>
</reference>
<evidence type="ECO:0000313" key="2">
    <source>
        <dbReference type="EnsemblPlants" id="Pp3c18_16598V3.1"/>
    </source>
</evidence>
<dbReference type="Gramene" id="Pp3c18_16598V3.1">
    <property type="protein sequence ID" value="Pp3c18_16598V3.1"/>
    <property type="gene ID" value="Pp3c18_16598"/>
</dbReference>
<dbReference type="EnsemblPlants" id="Pp3c18_16598V3.1">
    <property type="protein sequence ID" value="Pp3c18_16598V3.1"/>
    <property type="gene ID" value="Pp3c18_16598"/>
</dbReference>